<evidence type="ECO:0000313" key="2">
    <source>
        <dbReference type="Proteomes" id="UP000050975"/>
    </source>
</evidence>
<dbReference type="EMBL" id="LJVE01000131">
    <property type="protein sequence ID" value="KPL12848.1"/>
    <property type="molecule type" value="Genomic_DNA"/>
</dbReference>
<organism evidence="1 2">
    <name type="scientific">candidate division WOR_3 bacterium SM1_77</name>
    <dbReference type="NCBI Taxonomy" id="1703778"/>
    <lineage>
        <taxon>Bacteria</taxon>
        <taxon>Bacteria division WOR-3</taxon>
    </lineage>
</organism>
<evidence type="ECO:0000313" key="1">
    <source>
        <dbReference type="EMBL" id="KPL12848.1"/>
    </source>
</evidence>
<protein>
    <submittedName>
        <fullName evidence="1">Uncharacterized protein</fullName>
    </submittedName>
</protein>
<gene>
    <name evidence="1" type="ORF">AMJ74_06025</name>
</gene>
<dbReference type="Proteomes" id="UP000050975">
    <property type="component" value="Unassembled WGS sequence"/>
</dbReference>
<comment type="caution">
    <text evidence="1">The sequence shown here is derived from an EMBL/GenBank/DDBJ whole genome shotgun (WGS) entry which is preliminary data.</text>
</comment>
<reference evidence="1 2" key="1">
    <citation type="journal article" date="2015" name="Microbiome">
        <title>Genomic resolution of linkages in carbon, nitrogen, and sulfur cycling among widespread estuary sediment bacteria.</title>
        <authorList>
            <person name="Baker B.J."/>
            <person name="Lazar C.S."/>
            <person name="Teske A.P."/>
            <person name="Dick G.J."/>
        </authorList>
    </citation>
    <scope>NUCLEOTIDE SEQUENCE [LARGE SCALE GENOMIC DNA]</scope>
    <source>
        <strain evidence="1">SM1_77</strain>
    </source>
</reference>
<proteinExistence type="predicted"/>
<accession>A0A0S8JTE2</accession>
<sequence>MLYERFRDHPYGRITPKEFQENLDISLKELQFNAIYLEEKGLIELQKPLEGSLFVGARATPKGIDIVEDEYQLDIFFPTPVTKQAIPASVFENLRNLINEVDDSDELGEKQREIITEEIKEVQNELKKSEPSYSLLKKTTDRLKERNPDVYKKLTVIMKDPTVTYILSIAARKEIGI</sequence>
<name>A0A0S8JTE2_UNCW3</name>
<dbReference type="AlphaFoldDB" id="A0A0S8JTE2"/>